<dbReference type="Proteomes" id="UP000333665">
    <property type="component" value="Unassembled WGS sequence"/>
</dbReference>
<comment type="caution">
    <text evidence="4">The sequence shown here is derived from an EMBL/GenBank/DDBJ whole genome shotgun (WGS) entry which is preliminary data.</text>
</comment>
<evidence type="ECO:0000313" key="8">
    <source>
        <dbReference type="Proteomes" id="UP000382436"/>
    </source>
</evidence>
<reference evidence="4 8" key="1">
    <citation type="submission" date="2018-05" db="EMBL/GenBank/DDBJ databases">
        <authorList>
            <consortium name="PulseNet: The National Subtyping Network for Foodborne Disease Surveillance"/>
            <person name="Tarr C.L."/>
            <person name="Trees E."/>
            <person name="Katz L.S."/>
            <person name="Carleton-Romer H.A."/>
            <person name="Stroika S."/>
            <person name="Kucerova Z."/>
            <person name="Roache K.F."/>
            <person name="Sabol A.L."/>
            <person name="Besser J."/>
            <person name="Gerner-Smidt P."/>
        </authorList>
    </citation>
    <scope>NUCLEOTIDE SEQUENCE [LARGE SCALE GENOMIC DNA]</scope>
    <source>
        <strain evidence="4 8">PNUSAC001435</strain>
        <strain evidence="2 11">PNUSAC007828</strain>
    </source>
</reference>
<dbReference type="KEGG" id="ccoo:ATE51_01954"/>
<keyword evidence="1" id="KW-0472">Membrane</keyword>
<dbReference type="KEGG" id="ccof:VC76_04090"/>
<dbReference type="eggNOG" id="COG0762">
    <property type="taxonomic scope" value="Bacteria"/>
</dbReference>
<dbReference type="EMBL" id="AACBVJ010000003">
    <property type="protein sequence ID" value="EAJ9196955.1"/>
    <property type="molecule type" value="Genomic_DNA"/>
</dbReference>
<name>A0A0Q2P5V6_CAMCO</name>
<evidence type="ECO:0000313" key="2">
    <source>
        <dbReference type="EMBL" id="EAH8157121.1"/>
    </source>
</evidence>
<feature type="transmembrane region" description="Helical" evidence="1">
    <location>
        <begin position="7"/>
        <end position="33"/>
    </location>
</feature>
<dbReference type="GeneID" id="66544193"/>
<reference evidence="7 9" key="2">
    <citation type="submission" date="2018-08" db="EMBL/GenBank/DDBJ databases">
        <authorList>
            <consortium name="NARMS: The National Antimicrobial Resistance Monitoring System"/>
        </authorList>
    </citation>
    <scope>NUCLEOTIDE SEQUENCE [LARGE SCALE GENOMIC DNA]</scope>
    <source>
        <strain evidence="6 9">CVM N17C171</strain>
        <strain evidence="5 7">FSIS11812579</strain>
        <strain evidence="3 10">FSIS1609200</strain>
    </source>
</reference>
<keyword evidence="1" id="KW-1133">Transmembrane helix</keyword>
<dbReference type="Proteomes" id="UP000411403">
    <property type="component" value="Unassembled WGS sequence"/>
</dbReference>
<proteinExistence type="predicted"/>
<dbReference type="EMBL" id="AABUYW010000005">
    <property type="protein sequence ID" value="EAJ1076687.1"/>
    <property type="molecule type" value="Genomic_DNA"/>
</dbReference>
<sequence length="93" mass="10475">MVVDSLIISIFQVIQIIINIYTWIIIITALLSWVNPDPYNPIVQILYKLSSPAYALVRKIPTRIGSIDLAPLIIVLALQFLSIFLGNILRSLL</sequence>
<organism evidence="4 8">
    <name type="scientific">Campylobacter coli</name>
    <dbReference type="NCBI Taxonomy" id="195"/>
    <lineage>
        <taxon>Bacteria</taxon>
        <taxon>Pseudomonadati</taxon>
        <taxon>Campylobacterota</taxon>
        <taxon>Epsilonproteobacteria</taxon>
        <taxon>Campylobacterales</taxon>
        <taxon>Campylobacteraceae</taxon>
        <taxon>Campylobacter</taxon>
    </lineage>
</organism>
<dbReference type="Proteomes" id="UP000382436">
    <property type="component" value="Unassembled WGS sequence"/>
</dbReference>
<evidence type="ECO:0000313" key="7">
    <source>
        <dbReference type="Proteomes" id="UP000333665"/>
    </source>
</evidence>
<dbReference type="AlphaFoldDB" id="A0A0Q2P5V6"/>
<feature type="transmembrane region" description="Helical" evidence="1">
    <location>
        <begin position="69"/>
        <end position="89"/>
    </location>
</feature>
<dbReference type="Proteomes" id="UP000576616">
    <property type="component" value="Unassembled WGS sequence"/>
</dbReference>
<dbReference type="Pfam" id="PF02325">
    <property type="entry name" value="CCB3_YggT"/>
    <property type="match status" value="1"/>
</dbReference>
<dbReference type="EMBL" id="AACRQU010000018">
    <property type="protein sequence ID" value="EAL8417190.1"/>
    <property type="molecule type" value="Genomic_DNA"/>
</dbReference>
<evidence type="ECO:0000313" key="10">
    <source>
        <dbReference type="Proteomes" id="UP000557830"/>
    </source>
</evidence>
<dbReference type="InterPro" id="IPR003425">
    <property type="entry name" value="CCB3/YggT"/>
</dbReference>
<keyword evidence="1" id="KW-0812">Transmembrane</keyword>
<evidence type="ECO:0000313" key="4">
    <source>
        <dbReference type="EMBL" id="EAJ9196955.1"/>
    </source>
</evidence>
<accession>A0A0Q2P5V6</accession>
<evidence type="ECO:0000313" key="5">
    <source>
        <dbReference type="EMBL" id="EAL8417190.1"/>
    </source>
</evidence>
<dbReference type="GO" id="GO:0016020">
    <property type="term" value="C:membrane"/>
    <property type="evidence" value="ECO:0007669"/>
    <property type="project" value="InterPro"/>
</dbReference>
<dbReference type="EMBL" id="AABKAB010000006">
    <property type="protein sequence ID" value="EAH8157121.1"/>
    <property type="molecule type" value="Genomic_DNA"/>
</dbReference>
<evidence type="ECO:0000313" key="9">
    <source>
        <dbReference type="Proteomes" id="UP000411403"/>
    </source>
</evidence>
<evidence type="ECO:0000256" key="1">
    <source>
        <dbReference type="SAM" id="Phobius"/>
    </source>
</evidence>
<evidence type="ECO:0000313" key="11">
    <source>
        <dbReference type="Proteomes" id="UP000576616"/>
    </source>
</evidence>
<dbReference type="EMBL" id="AACSIE010000010">
    <property type="protein sequence ID" value="EAL9205133.1"/>
    <property type="molecule type" value="Genomic_DNA"/>
</dbReference>
<protein>
    <submittedName>
        <fullName evidence="4">YggT family protein</fullName>
    </submittedName>
</protein>
<gene>
    <name evidence="3" type="ORF">BU953_03500</name>
    <name evidence="4" type="ORF">BZ274_01995</name>
    <name evidence="5" type="ORF">DYF97_07405</name>
    <name evidence="6" type="ORF">DYU70_08235</name>
    <name evidence="2" type="ORF">ES716_04185</name>
</gene>
<dbReference type="Proteomes" id="UP000557830">
    <property type="component" value="Unassembled WGS sequence"/>
</dbReference>
<dbReference type="RefSeq" id="WP_002788553.1">
    <property type="nucleotide sequence ID" value="NZ_AANOQZ020000019.1"/>
</dbReference>
<evidence type="ECO:0000313" key="6">
    <source>
        <dbReference type="EMBL" id="EAL9205133.1"/>
    </source>
</evidence>
<evidence type="ECO:0000313" key="3">
    <source>
        <dbReference type="EMBL" id="EAJ1076687.1"/>
    </source>
</evidence>